<dbReference type="PANTHER" id="PTHR30482:SF10">
    <property type="entry name" value="HIGH-AFFINITY BRANCHED-CHAIN AMINO ACID TRANSPORT PROTEIN BRAE"/>
    <property type="match status" value="1"/>
</dbReference>
<keyword evidence="4 6" id="KW-1133">Transmembrane helix</keyword>
<keyword evidence="3 6" id="KW-0812">Transmembrane</keyword>
<evidence type="ECO:0000256" key="2">
    <source>
        <dbReference type="ARBA" id="ARBA00022475"/>
    </source>
</evidence>
<feature type="transmembrane region" description="Helical" evidence="6">
    <location>
        <begin position="150"/>
        <end position="171"/>
    </location>
</feature>
<evidence type="ECO:0000256" key="5">
    <source>
        <dbReference type="ARBA" id="ARBA00023136"/>
    </source>
</evidence>
<keyword evidence="2" id="KW-1003">Cell membrane</keyword>
<dbReference type="InterPro" id="IPR001851">
    <property type="entry name" value="ABC_transp_permease"/>
</dbReference>
<dbReference type="InterPro" id="IPR043428">
    <property type="entry name" value="LivM-like"/>
</dbReference>
<keyword evidence="8" id="KW-1185">Reference proteome</keyword>
<evidence type="ECO:0000256" key="1">
    <source>
        <dbReference type="ARBA" id="ARBA00004651"/>
    </source>
</evidence>
<evidence type="ECO:0000256" key="4">
    <source>
        <dbReference type="ARBA" id="ARBA00022989"/>
    </source>
</evidence>
<evidence type="ECO:0000256" key="3">
    <source>
        <dbReference type="ARBA" id="ARBA00022692"/>
    </source>
</evidence>
<reference evidence="7 8" key="1">
    <citation type="submission" date="2017-01" db="EMBL/GenBank/DDBJ databases">
        <authorList>
            <person name="Erauso G."/>
        </authorList>
    </citation>
    <scope>NUCLEOTIDE SEQUENCE [LARGE SCALE GENOMIC DNA]</scope>
    <source>
        <strain evidence="7">MESINF1</strain>
    </source>
</reference>
<dbReference type="EMBL" id="LS974202">
    <property type="protein sequence ID" value="SSC12972.1"/>
    <property type="molecule type" value="Genomic_DNA"/>
</dbReference>
<dbReference type="PANTHER" id="PTHR30482">
    <property type="entry name" value="HIGH-AFFINITY BRANCHED-CHAIN AMINO ACID TRANSPORT SYSTEM PERMEASE"/>
    <property type="match status" value="1"/>
</dbReference>
<keyword evidence="5 6" id="KW-0472">Membrane</keyword>
<name>A0A7Z7LGE0_9BACT</name>
<dbReference type="KEGG" id="minf:MESINF_1528"/>
<dbReference type="AlphaFoldDB" id="A0A7Z7LGE0"/>
<dbReference type="CDD" id="cd06581">
    <property type="entry name" value="TM_PBP1_LivM_like"/>
    <property type="match status" value="1"/>
</dbReference>
<feature type="transmembrane region" description="Helical" evidence="6">
    <location>
        <begin position="204"/>
        <end position="229"/>
    </location>
</feature>
<dbReference type="Proteomes" id="UP000250796">
    <property type="component" value="Chromosome MESINF"/>
</dbReference>
<dbReference type="Pfam" id="PF02653">
    <property type="entry name" value="BPD_transp_2"/>
    <property type="match status" value="1"/>
</dbReference>
<evidence type="ECO:0000313" key="8">
    <source>
        <dbReference type="Proteomes" id="UP000250796"/>
    </source>
</evidence>
<accession>A0A7Z7LGE0</accession>
<dbReference type="GO" id="GO:0015658">
    <property type="term" value="F:branched-chain amino acid transmembrane transporter activity"/>
    <property type="evidence" value="ECO:0007669"/>
    <property type="project" value="InterPro"/>
</dbReference>
<organism evidence="7 8">
    <name type="scientific">Mesotoga infera</name>
    <dbReference type="NCBI Taxonomy" id="1236046"/>
    <lineage>
        <taxon>Bacteria</taxon>
        <taxon>Thermotogati</taxon>
        <taxon>Thermotogota</taxon>
        <taxon>Thermotogae</taxon>
        <taxon>Kosmotogales</taxon>
        <taxon>Kosmotogaceae</taxon>
        <taxon>Mesotoga</taxon>
    </lineage>
</organism>
<feature type="transmembrane region" description="Helical" evidence="6">
    <location>
        <begin position="33"/>
        <end position="55"/>
    </location>
</feature>
<sequence>MKKLLFIAGAILAIILFPILNKNMYHLYLMNRALIHAILATGLVFLTGFAGQISLGQAGFYAIGAYSSAYFTVKLGMPIPVGIIIGIAISVLAGFLLSIPSFKLKAFFLSLVTIAFGQIVWMLVINLTPITGGPYGFFGIPFYSLGNKMLSFGQVFWIFGALLVLCVYIMFRIKHSHFGRAMLAMNDDDVATESCGISTKRLKIAAFGFAAGLAGLAGALYAHLAGFLSPEPFTFFESSNFVAMAVVGGLRHMSGGVVGGIGLTLLPEFLRFGGWENYYLMVTSLIVIVIIIFMPMGLGPILENLFRKTFRLKRSNTKTL</sequence>
<protein>
    <submittedName>
        <fullName evidence="7">Inner-membrane translocator</fullName>
    </submittedName>
</protein>
<gene>
    <name evidence="7" type="ORF">MESINF_1528</name>
</gene>
<feature type="transmembrane region" description="Helical" evidence="6">
    <location>
        <begin position="6"/>
        <end position="21"/>
    </location>
</feature>
<comment type="subcellular location">
    <subcellularLocation>
        <location evidence="1">Cell membrane</location>
        <topology evidence="1">Multi-pass membrane protein</topology>
    </subcellularLocation>
</comment>
<feature type="transmembrane region" description="Helical" evidence="6">
    <location>
        <begin position="278"/>
        <end position="302"/>
    </location>
</feature>
<dbReference type="RefSeq" id="WP_169699182.1">
    <property type="nucleotide sequence ID" value="NZ_LS974202.1"/>
</dbReference>
<evidence type="ECO:0000313" key="7">
    <source>
        <dbReference type="EMBL" id="SSC12972.1"/>
    </source>
</evidence>
<proteinExistence type="predicted"/>
<evidence type="ECO:0000256" key="6">
    <source>
        <dbReference type="SAM" id="Phobius"/>
    </source>
</evidence>
<dbReference type="GO" id="GO:0005886">
    <property type="term" value="C:plasma membrane"/>
    <property type="evidence" value="ECO:0007669"/>
    <property type="project" value="UniProtKB-SubCell"/>
</dbReference>
<feature type="transmembrane region" description="Helical" evidence="6">
    <location>
        <begin position="106"/>
        <end position="130"/>
    </location>
</feature>
<feature type="transmembrane region" description="Helical" evidence="6">
    <location>
        <begin position="75"/>
        <end position="99"/>
    </location>
</feature>